<evidence type="ECO:0000313" key="1">
    <source>
        <dbReference type="EMBL" id="MEJ2905057.1"/>
    </source>
</evidence>
<protein>
    <submittedName>
        <fullName evidence="1">Uncharacterized protein</fullName>
    </submittedName>
</protein>
<name>A0ABU8NUA8_9SPHI</name>
<evidence type="ECO:0000313" key="2">
    <source>
        <dbReference type="Proteomes" id="UP001378956"/>
    </source>
</evidence>
<dbReference type="RefSeq" id="WP_337717538.1">
    <property type="nucleotide sequence ID" value="NZ_JBBEUB010000009.1"/>
</dbReference>
<accession>A0ABU8NUA8</accession>
<proteinExistence type="predicted"/>
<keyword evidence="2" id="KW-1185">Reference proteome</keyword>
<dbReference type="Proteomes" id="UP001378956">
    <property type="component" value="Unassembled WGS sequence"/>
</dbReference>
<dbReference type="EMBL" id="JBBEUB010000009">
    <property type="protein sequence ID" value="MEJ2905057.1"/>
    <property type="molecule type" value="Genomic_DNA"/>
</dbReference>
<organism evidence="1 2">
    <name type="scientific">Pedobacter panaciterrae</name>
    <dbReference type="NCBI Taxonomy" id="363849"/>
    <lineage>
        <taxon>Bacteria</taxon>
        <taxon>Pseudomonadati</taxon>
        <taxon>Bacteroidota</taxon>
        <taxon>Sphingobacteriia</taxon>
        <taxon>Sphingobacteriales</taxon>
        <taxon>Sphingobacteriaceae</taxon>
        <taxon>Pedobacter</taxon>
    </lineage>
</organism>
<sequence>MTQQQLQYFDNMEPGQIFIVKDAQNPSVLIQAAKEYIDAYGCMQFNADYSVLTKLNPIPKTDEIRIFISTNY</sequence>
<reference evidence="1 2" key="1">
    <citation type="submission" date="2024-03" db="EMBL/GenBank/DDBJ databases">
        <title>Sequence of Lycoming College Course Isolates.</title>
        <authorList>
            <person name="Plotts O."/>
            <person name="Newman J."/>
        </authorList>
    </citation>
    <scope>NUCLEOTIDE SEQUENCE [LARGE SCALE GENOMIC DNA]</scope>
    <source>
        <strain evidence="1 2">CJB-3</strain>
    </source>
</reference>
<comment type="caution">
    <text evidence="1">The sequence shown here is derived from an EMBL/GenBank/DDBJ whole genome shotgun (WGS) entry which is preliminary data.</text>
</comment>
<gene>
    <name evidence="1" type="ORF">WAE58_21610</name>
</gene>